<dbReference type="OrthoDB" id="2159131at2759"/>
<protein>
    <submittedName>
        <fullName evidence="5">Leukocyte receptor cluster member 1 homolog</fullName>
    </submittedName>
</protein>
<dbReference type="KEGG" id="dqu:106744471"/>
<evidence type="ECO:0000256" key="2">
    <source>
        <dbReference type="SAM" id="MobiDB-lite"/>
    </source>
</evidence>
<name>A0A6P3XA59_DINQU</name>
<dbReference type="SMART" id="SM01083">
    <property type="entry name" value="Cir_N"/>
    <property type="match status" value="1"/>
</dbReference>
<dbReference type="Proteomes" id="UP000515204">
    <property type="component" value="Unplaced"/>
</dbReference>
<evidence type="ECO:0000313" key="5">
    <source>
        <dbReference type="RefSeq" id="XP_014474774.1"/>
    </source>
</evidence>
<sequence length="308" mass="36471">MNILPKKRWHVRTKENIARVRRDEAKAAEEEKIKQERIQKAETEAKVNFLRDQARSKYDGREKTIVSNVKLEHVNFFADLEDGKIDYNRPNANHEREKKEEKEKYEKQIGYLTYLGQDTNEATGKKNWYEELPKRLVDMEKNVEIETKKKTLIDPMVDIKRYLTVMRSESAKDQPTVKTEAVKRKYDSDNSYSDQESHSSHKKHKKDKKHKKHKKEKYKESIKKETKSQSNVDIEKLRADRLLREQSEKLRTETLMAKVRGDPVPVIAPVVTLKPAIKQKYNSQFFPEIARQNVERTPNKYKLTNIDS</sequence>
<feature type="domain" description="CBF1-interacting co-repressor CIR N-terminal" evidence="3">
    <location>
        <begin position="8"/>
        <end position="44"/>
    </location>
</feature>
<feature type="coiled-coil region" evidence="1">
    <location>
        <begin position="24"/>
        <end position="53"/>
    </location>
</feature>
<evidence type="ECO:0000313" key="4">
    <source>
        <dbReference type="Proteomes" id="UP000515204"/>
    </source>
</evidence>
<evidence type="ECO:0000256" key="1">
    <source>
        <dbReference type="SAM" id="Coils"/>
    </source>
</evidence>
<keyword evidence="4" id="KW-1185">Reference proteome</keyword>
<dbReference type="InterPro" id="IPR019339">
    <property type="entry name" value="CIR_N_dom"/>
</dbReference>
<feature type="region of interest" description="Disordered" evidence="2">
    <location>
        <begin position="169"/>
        <end position="230"/>
    </location>
</feature>
<feature type="compositionally biased region" description="Basic and acidic residues" evidence="2">
    <location>
        <begin position="217"/>
        <end position="230"/>
    </location>
</feature>
<dbReference type="RefSeq" id="XP_014474774.1">
    <property type="nucleotide sequence ID" value="XM_014619288.1"/>
</dbReference>
<feature type="compositionally biased region" description="Basic residues" evidence="2">
    <location>
        <begin position="200"/>
        <end position="216"/>
    </location>
</feature>
<dbReference type="AlphaFoldDB" id="A0A6P3XA59"/>
<proteinExistence type="predicted"/>
<dbReference type="PANTHER" id="PTHR22093:SF0">
    <property type="entry name" value="LEUKOCYTE RECEPTOR CLUSTER MEMBER 1"/>
    <property type="match status" value="1"/>
</dbReference>
<evidence type="ECO:0000259" key="3">
    <source>
        <dbReference type="SMART" id="SM01083"/>
    </source>
</evidence>
<accession>A0A6P3XA59</accession>
<reference evidence="5" key="1">
    <citation type="submission" date="2025-08" db="UniProtKB">
        <authorList>
            <consortium name="RefSeq"/>
        </authorList>
    </citation>
    <scope>IDENTIFICATION</scope>
</reference>
<keyword evidence="1" id="KW-0175">Coiled coil</keyword>
<gene>
    <name evidence="5" type="primary">LOC106744471</name>
</gene>
<dbReference type="GeneID" id="106744471"/>
<organism evidence="4 5">
    <name type="scientific">Dinoponera quadriceps</name>
    <name type="common">South American ant</name>
    <dbReference type="NCBI Taxonomy" id="609295"/>
    <lineage>
        <taxon>Eukaryota</taxon>
        <taxon>Metazoa</taxon>
        <taxon>Ecdysozoa</taxon>
        <taxon>Arthropoda</taxon>
        <taxon>Hexapoda</taxon>
        <taxon>Insecta</taxon>
        <taxon>Pterygota</taxon>
        <taxon>Neoptera</taxon>
        <taxon>Endopterygota</taxon>
        <taxon>Hymenoptera</taxon>
        <taxon>Apocrita</taxon>
        <taxon>Aculeata</taxon>
        <taxon>Formicoidea</taxon>
        <taxon>Formicidae</taxon>
        <taxon>Ponerinae</taxon>
        <taxon>Ponerini</taxon>
        <taxon>Dinoponera</taxon>
    </lineage>
</organism>
<dbReference type="PANTHER" id="PTHR22093">
    <property type="entry name" value="LEUKOCYTE RECEPTOR CLUSTER LRC MEMBER 1"/>
    <property type="match status" value="1"/>
</dbReference>
<dbReference type="InterPro" id="IPR039875">
    <property type="entry name" value="LENG1-like"/>
</dbReference>
<keyword evidence="5" id="KW-0675">Receptor</keyword>
<dbReference type="Pfam" id="PF10197">
    <property type="entry name" value="Cir_N"/>
    <property type="match status" value="1"/>
</dbReference>